<dbReference type="GO" id="GO:0006284">
    <property type="term" value="P:base-excision repair"/>
    <property type="evidence" value="ECO:0007669"/>
    <property type="project" value="InterPro"/>
</dbReference>
<comment type="catalytic activity">
    <reaction evidence="19">
        <text>2'-deoxyribonucleotide-(2'-deoxyribose 5'-phosphate)-2'-deoxyribonucleotide-DNA = a 3'-end 2'-deoxyribonucleotide-(2,3-dehydro-2,3-deoxyribose 5'-phosphate)-DNA + a 5'-end 5'-phospho-2'-deoxyribonucleoside-DNA + H(+)</text>
        <dbReference type="Rhea" id="RHEA:66592"/>
        <dbReference type="Rhea" id="RHEA-COMP:13180"/>
        <dbReference type="Rhea" id="RHEA-COMP:16897"/>
        <dbReference type="Rhea" id="RHEA-COMP:17067"/>
        <dbReference type="ChEBI" id="CHEBI:15378"/>
        <dbReference type="ChEBI" id="CHEBI:136412"/>
        <dbReference type="ChEBI" id="CHEBI:157695"/>
        <dbReference type="ChEBI" id="CHEBI:167181"/>
        <dbReference type="EC" id="4.2.99.18"/>
    </reaction>
</comment>
<keyword evidence="8" id="KW-0479">Metal-binding</keyword>
<dbReference type="InterPro" id="IPR020629">
    <property type="entry name" value="FPG_Glyclase"/>
</dbReference>
<evidence type="ECO:0000313" key="24">
    <source>
        <dbReference type="EMBL" id="NOK39452.1"/>
    </source>
</evidence>
<comment type="catalytic activity">
    <reaction evidence="1">
        <text>Hydrolysis of DNA containing ring-opened 7-methylguanine residues, releasing 2,6-diamino-4-hydroxy-5-(N-methyl)formamidopyrimidine.</text>
        <dbReference type="EC" id="3.2.2.23"/>
    </reaction>
</comment>
<evidence type="ECO:0000256" key="7">
    <source>
        <dbReference type="ARBA" id="ARBA00016240"/>
    </source>
</evidence>
<evidence type="ECO:0000259" key="23">
    <source>
        <dbReference type="PROSITE" id="PS51068"/>
    </source>
</evidence>
<keyword evidence="9" id="KW-0227">DNA damage</keyword>
<dbReference type="SUPFAM" id="SSF81624">
    <property type="entry name" value="N-terminal domain of MutM-like DNA repair proteins"/>
    <property type="match status" value="1"/>
</dbReference>
<dbReference type="GO" id="GO:0008270">
    <property type="term" value="F:zinc ion binding"/>
    <property type="evidence" value="ECO:0007669"/>
    <property type="project" value="UniProtKB-KW"/>
</dbReference>
<evidence type="ECO:0000256" key="8">
    <source>
        <dbReference type="ARBA" id="ARBA00022723"/>
    </source>
</evidence>
<evidence type="ECO:0000256" key="10">
    <source>
        <dbReference type="ARBA" id="ARBA00022771"/>
    </source>
</evidence>
<dbReference type="AlphaFoldDB" id="A0A3A8H0T3"/>
<evidence type="ECO:0000256" key="21">
    <source>
        <dbReference type="SAM" id="MobiDB-lite"/>
    </source>
</evidence>
<dbReference type="NCBIfam" id="TIGR00577">
    <property type="entry name" value="fpg"/>
    <property type="match status" value="1"/>
</dbReference>
<dbReference type="OrthoDB" id="9800855at2"/>
<dbReference type="PANTHER" id="PTHR22993">
    <property type="entry name" value="FORMAMIDOPYRIMIDINE-DNA GLYCOSYLASE"/>
    <property type="match status" value="1"/>
</dbReference>
<evidence type="ECO:0000256" key="3">
    <source>
        <dbReference type="ARBA" id="ARBA00009409"/>
    </source>
</evidence>
<evidence type="ECO:0000313" key="25">
    <source>
        <dbReference type="Proteomes" id="UP000563426"/>
    </source>
</evidence>
<proteinExistence type="inferred from homology"/>
<keyword evidence="17 24" id="KW-0326">Glycosidase</keyword>
<evidence type="ECO:0000256" key="18">
    <source>
        <dbReference type="ARBA" id="ARBA00030638"/>
    </source>
</evidence>
<organism evidence="24 25">
    <name type="scientific">Corallococcus exercitus</name>
    <dbReference type="NCBI Taxonomy" id="2316736"/>
    <lineage>
        <taxon>Bacteria</taxon>
        <taxon>Pseudomonadati</taxon>
        <taxon>Myxococcota</taxon>
        <taxon>Myxococcia</taxon>
        <taxon>Myxococcales</taxon>
        <taxon>Cystobacterineae</taxon>
        <taxon>Myxococcaceae</taxon>
        <taxon>Corallococcus</taxon>
    </lineage>
</organism>
<dbReference type="GO" id="GO:0003684">
    <property type="term" value="F:damaged DNA binding"/>
    <property type="evidence" value="ECO:0007669"/>
    <property type="project" value="InterPro"/>
</dbReference>
<dbReference type="Proteomes" id="UP000563426">
    <property type="component" value="Unassembled WGS sequence"/>
</dbReference>
<evidence type="ECO:0000256" key="2">
    <source>
        <dbReference type="ARBA" id="ARBA00001947"/>
    </source>
</evidence>
<dbReference type="InterPro" id="IPR000214">
    <property type="entry name" value="Znf_DNA_glyclase/AP_lyase"/>
</dbReference>
<evidence type="ECO:0000256" key="17">
    <source>
        <dbReference type="ARBA" id="ARBA00023295"/>
    </source>
</evidence>
<dbReference type="SMART" id="SM01232">
    <property type="entry name" value="H2TH"/>
    <property type="match status" value="1"/>
</dbReference>
<keyword evidence="11 24" id="KW-0378">Hydrolase</keyword>
<dbReference type="InterPro" id="IPR010663">
    <property type="entry name" value="Znf_FPG/IleRS"/>
</dbReference>
<evidence type="ECO:0000256" key="20">
    <source>
        <dbReference type="PROSITE-ProRule" id="PRU00391"/>
    </source>
</evidence>
<keyword evidence="10 20" id="KW-0863">Zinc-finger</keyword>
<dbReference type="EMBL" id="JABFJV010000480">
    <property type="protein sequence ID" value="NOK39452.1"/>
    <property type="molecule type" value="Genomic_DNA"/>
</dbReference>
<evidence type="ECO:0000256" key="12">
    <source>
        <dbReference type="ARBA" id="ARBA00022833"/>
    </source>
</evidence>
<dbReference type="PROSITE" id="PS51066">
    <property type="entry name" value="ZF_FPG_2"/>
    <property type="match status" value="1"/>
</dbReference>
<evidence type="ECO:0000256" key="9">
    <source>
        <dbReference type="ARBA" id="ARBA00022763"/>
    </source>
</evidence>
<accession>A0A3A8H0T3</accession>
<comment type="cofactor">
    <cofactor evidence="2">
        <name>Zn(2+)</name>
        <dbReference type="ChEBI" id="CHEBI:29105"/>
    </cofactor>
</comment>
<evidence type="ECO:0000256" key="14">
    <source>
        <dbReference type="ARBA" id="ARBA00023204"/>
    </source>
</evidence>
<keyword evidence="16" id="KW-0511">Multifunctional enzyme</keyword>
<dbReference type="InterPro" id="IPR010979">
    <property type="entry name" value="Ribosomal_uS13-like_H2TH"/>
</dbReference>
<dbReference type="Gene3D" id="1.10.8.50">
    <property type="match status" value="1"/>
</dbReference>
<reference evidence="24 25" key="1">
    <citation type="submission" date="2020-05" db="EMBL/GenBank/DDBJ databases">
        <authorList>
            <person name="Whitworth D."/>
        </authorList>
    </citation>
    <scope>NUCLEOTIDE SEQUENCE [LARGE SCALE GENOMIC DNA]</scope>
    <source>
        <strain evidence="24 25">AB043B</strain>
    </source>
</reference>
<dbReference type="EC" id="4.2.99.18" evidence="6"/>
<dbReference type="SUPFAM" id="SSF57716">
    <property type="entry name" value="Glucocorticoid receptor-like (DNA-binding domain)"/>
    <property type="match status" value="1"/>
</dbReference>
<feature type="domain" description="Formamidopyrimidine-DNA glycosylase catalytic" evidence="23">
    <location>
        <begin position="2"/>
        <end position="112"/>
    </location>
</feature>
<dbReference type="InterPro" id="IPR015887">
    <property type="entry name" value="DNA_glyclase_Znf_dom_DNA_BS"/>
</dbReference>
<dbReference type="RefSeq" id="WP_120530290.1">
    <property type="nucleotide sequence ID" value="NZ_JABFJV010000480.1"/>
</dbReference>
<evidence type="ECO:0000256" key="19">
    <source>
        <dbReference type="ARBA" id="ARBA00044632"/>
    </source>
</evidence>
<evidence type="ECO:0000256" key="6">
    <source>
        <dbReference type="ARBA" id="ARBA00012720"/>
    </source>
</evidence>
<evidence type="ECO:0000256" key="16">
    <source>
        <dbReference type="ARBA" id="ARBA00023268"/>
    </source>
</evidence>
<keyword evidence="14" id="KW-0234">DNA repair</keyword>
<keyword evidence="15 24" id="KW-0456">Lyase</keyword>
<feature type="domain" description="FPG-type" evidence="22">
    <location>
        <begin position="233"/>
        <end position="267"/>
    </location>
</feature>
<dbReference type="Pfam" id="PF06831">
    <property type="entry name" value="H2TH"/>
    <property type="match status" value="1"/>
</dbReference>
<dbReference type="PANTHER" id="PTHR22993:SF9">
    <property type="entry name" value="FORMAMIDOPYRIMIDINE-DNA GLYCOSYLASE"/>
    <property type="match status" value="1"/>
</dbReference>
<comment type="subunit">
    <text evidence="4">Monomer.</text>
</comment>
<dbReference type="GO" id="GO:0140078">
    <property type="term" value="F:class I DNA-(apurinic or apyrimidinic site) endonuclease activity"/>
    <property type="evidence" value="ECO:0007669"/>
    <property type="project" value="UniProtKB-EC"/>
</dbReference>
<gene>
    <name evidence="24" type="primary">mutM</name>
    <name evidence="24" type="ORF">HMI49_40415</name>
</gene>
<dbReference type="InterPro" id="IPR015886">
    <property type="entry name" value="H2TH_FPG"/>
</dbReference>
<evidence type="ECO:0000259" key="22">
    <source>
        <dbReference type="PROSITE" id="PS51066"/>
    </source>
</evidence>
<protein>
    <recommendedName>
        <fullName evidence="7">Formamidopyrimidine-DNA glycosylase</fullName>
        <ecNumber evidence="5">3.2.2.23</ecNumber>
        <ecNumber evidence="6">4.2.99.18</ecNumber>
    </recommendedName>
    <alternativeName>
        <fullName evidence="18">DNA-(apurinic or apyrimidinic site) lyase MutM</fullName>
    </alternativeName>
</protein>
<dbReference type="GO" id="GO:0034039">
    <property type="term" value="F:8-oxo-7,8-dihydroguanine DNA N-glycosylase activity"/>
    <property type="evidence" value="ECO:0007669"/>
    <property type="project" value="TreeGrafter"/>
</dbReference>
<evidence type="ECO:0000256" key="1">
    <source>
        <dbReference type="ARBA" id="ARBA00001668"/>
    </source>
</evidence>
<keyword evidence="12" id="KW-0862">Zinc</keyword>
<dbReference type="NCBIfam" id="NF002211">
    <property type="entry name" value="PRK01103.1"/>
    <property type="match status" value="1"/>
</dbReference>
<dbReference type="PROSITE" id="PS51068">
    <property type="entry name" value="FPG_CAT"/>
    <property type="match status" value="1"/>
</dbReference>
<comment type="caution">
    <text evidence="24">The sequence shown here is derived from an EMBL/GenBank/DDBJ whole genome shotgun (WGS) entry which is preliminary data.</text>
</comment>
<dbReference type="PROSITE" id="PS01242">
    <property type="entry name" value="ZF_FPG_1"/>
    <property type="match status" value="1"/>
</dbReference>
<dbReference type="EC" id="3.2.2.23" evidence="5"/>
<evidence type="ECO:0000256" key="15">
    <source>
        <dbReference type="ARBA" id="ARBA00023239"/>
    </source>
</evidence>
<dbReference type="Gene3D" id="3.20.190.10">
    <property type="entry name" value="MutM-like, N-terminal"/>
    <property type="match status" value="1"/>
</dbReference>
<dbReference type="CDD" id="cd08966">
    <property type="entry name" value="EcFpg-like_N"/>
    <property type="match status" value="1"/>
</dbReference>
<keyword evidence="13" id="KW-0238">DNA-binding</keyword>
<dbReference type="SUPFAM" id="SSF46946">
    <property type="entry name" value="S13-like H2TH domain"/>
    <property type="match status" value="1"/>
</dbReference>
<keyword evidence="25" id="KW-1185">Reference proteome</keyword>
<dbReference type="Pfam" id="PF06827">
    <property type="entry name" value="zf-FPG_IleRS"/>
    <property type="match status" value="1"/>
</dbReference>
<evidence type="ECO:0000256" key="4">
    <source>
        <dbReference type="ARBA" id="ARBA00011245"/>
    </source>
</evidence>
<evidence type="ECO:0000256" key="5">
    <source>
        <dbReference type="ARBA" id="ARBA00012024"/>
    </source>
</evidence>
<dbReference type="Pfam" id="PF01149">
    <property type="entry name" value="Fapy_DNA_glyco"/>
    <property type="match status" value="1"/>
</dbReference>
<evidence type="ECO:0000256" key="11">
    <source>
        <dbReference type="ARBA" id="ARBA00022801"/>
    </source>
</evidence>
<dbReference type="InterPro" id="IPR035937">
    <property type="entry name" value="FPG_N"/>
</dbReference>
<comment type="similarity">
    <text evidence="3">Belongs to the FPG family.</text>
</comment>
<dbReference type="SMART" id="SM00898">
    <property type="entry name" value="Fapy_DNA_glyco"/>
    <property type="match status" value="1"/>
</dbReference>
<feature type="region of interest" description="Disordered" evidence="21">
    <location>
        <begin position="266"/>
        <end position="300"/>
    </location>
</feature>
<evidence type="ECO:0000256" key="13">
    <source>
        <dbReference type="ARBA" id="ARBA00023125"/>
    </source>
</evidence>
<name>A0A3A8H0T3_9BACT</name>
<sequence length="300" mass="32977">MPELPEVEIARRNLERWFKGHRIVRSEADATRVFRGAELARFTRLTGRVESLERKGKYLLLTLEGGHGLMAHLGMTGKFVRRKEGEAVPHSRARFHLDDGHVVHFADPRLFGRMEPVPAKALWELPAVKALGRDPLTDGLTGPQLQDAVGDSKQDLKVALMDQGRVAGLGNIHAAEALFRAGLHPARKPGTLTPDDWKHLARAIHAAFDFAFKEQEGEDITYLEEAGSVNRFRVYGRAKGPCSKCGTAVESFTQGGRTTHFCPKCQPLSSVPSRASRKGPAVGKGTAPAVASTKPRSRRR</sequence>
<dbReference type="InterPro" id="IPR012319">
    <property type="entry name" value="FPG_cat"/>
</dbReference>